<evidence type="ECO:0000259" key="1">
    <source>
        <dbReference type="Pfam" id="PF17733"/>
    </source>
</evidence>
<protein>
    <recommendedName>
        <fullName evidence="1">Peroxisomal membrane protein PEX14-like KPWE domain-containing protein</fullName>
    </recommendedName>
</protein>
<reference evidence="2 3" key="1">
    <citation type="submission" date="2020-06" db="EMBL/GenBank/DDBJ databases">
        <title>The yeast mating-type switching endonuclease HO is a domesticated member of an unorthodox homing genetic element family.</title>
        <authorList>
            <person name="Coughlan A.Y."/>
            <person name="Lombardi L."/>
            <person name="Braun-Galleani S."/>
            <person name="Martos A.R."/>
            <person name="Galeote V."/>
            <person name="Bigey F."/>
            <person name="Dequin S."/>
            <person name="Byrne K.P."/>
            <person name="Wolfe K.H."/>
        </authorList>
    </citation>
    <scope>NUCLEOTIDE SEQUENCE [LARGE SCALE GENOMIC DNA]</scope>
    <source>
        <strain evidence="2 3">CBS2947</strain>
    </source>
</reference>
<feature type="domain" description="Peroxisomal membrane protein PEX14-like KPWE" evidence="1">
    <location>
        <begin position="5"/>
        <end position="52"/>
    </location>
</feature>
<proteinExistence type="predicted"/>
<evidence type="ECO:0000313" key="2">
    <source>
        <dbReference type="EMBL" id="QLQ81142.1"/>
    </source>
</evidence>
<evidence type="ECO:0000313" key="3">
    <source>
        <dbReference type="Proteomes" id="UP000510647"/>
    </source>
</evidence>
<dbReference type="Pfam" id="PF17733">
    <property type="entry name" value="KPWE_dom"/>
    <property type="match status" value="1"/>
</dbReference>
<accession>A0A7H9HXK2</accession>
<gene>
    <name evidence="2" type="ORF">HG537_0E04970</name>
</gene>
<dbReference type="AlphaFoldDB" id="A0A7H9HXK2"/>
<dbReference type="InterPro" id="IPR040554">
    <property type="entry name" value="KPWE_PEX14_dom"/>
</dbReference>
<dbReference type="EMBL" id="CP059271">
    <property type="protein sequence ID" value="QLQ81142.1"/>
    <property type="molecule type" value="Genomic_DNA"/>
</dbReference>
<organism evidence="2 3">
    <name type="scientific">Torulaspora globosa</name>
    <dbReference type="NCBI Taxonomy" id="48254"/>
    <lineage>
        <taxon>Eukaryota</taxon>
        <taxon>Fungi</taxon>
        <taxon>Dikarya</taxon>
        <taxon>Ascomycota</taxon>
        <taxon>Saccharomycotina</taxon>
        <taxon>Saccharomycetes</taxon>
        <taxon>Saccharomycetales</taxon>
        <taxon>Saccharomycetaceae</taxon>
        <taxon>Torulaspora</taxon>
    </lineage>
</organism>
<name>A0A7H9HXK2_9SACH</name>
<keyword evidence="3" id="KW-1185">Reference proteome</keyword>
<sequence length="105" mass="11471">MAGDQELTYDEIVDHIVSDKPVPNVVEVPNIILDESLRSVSEMAPRPKPWEKCVQDDDTSTRDALQIDMGRSDLSLGSAISDLDLDLGSKHQADSVMTDPEDSGC</sequence>
<dbReference type="Proteomes" id="UP000510647">
    <property type="component" value="Chromosome 5"/>
</dbReference>
<dbReference type="OrthoDB" id="9936937at2759"/>